<dbReference type="InterPro" id="IPR007922">
    <property type="entry name" value="DciA-like"/>
</dbReference>
<dbReference type="RefSeq" id="WP_251589588.1">
    <property type="nucleotide sequence ID" value="NZ_JAMLJI010000001.1"/>
</dbReference>
<evidence type="ECO:0000313" key="2">
    <source>
        <dbReference type="Proteomes" id="UP001269375"/>
    </source>
</evidence>
<comment type="caution">
    <text evidence="1">The sequence shown here is derived from an EMBL/GenBank/DDBJ whole genome shotgun (WGS) entry which is preliminary data.</text>
</comment>
<dbReference type="Proteomes" id="UP001269375">
    <property type="component" value="Unassembled WGS sequence"/>
</dbReference>
<keyword evidence="2" id="KW-1185">Reference proteome</keyword>
<gene>
    <name evidence="1" type="ORF">QC825_06695</name>
</gene>
<proteinExistence type="predicted"/>
<protein>
    <submittedName>
        <fullName evidence="1">DciA family protein</fullName>
    </submittedName>
</protein>
<sequence>MSIKAKNRRAQPASQLMSTHQRGPMALLMKKAHLLGLIQDELETLLPEAAKGHVFVGGYSEGRLTLMTNRAAHLTWLRYEQPRLLTHLKKITGLEALMGFNLKVRPIKTFSAPPSQPRRMDEHAAANLMACAEEVSDKRLRSSLERLARRAKSSDDLS</sequence>
<evidence type="ECO:0000313" key="1">
    <source>
        <dbReference type="EMBL" id="MDR5895755.1"/>
    </source>
</evidence>
<dbReference type="Pfam" id="PF05258">
    <property type="entry name" value="DciA"/>
    <property type="match status" value="1"/>
</dbReference>
<name>A0ABU1GUP1_9GAMM</name>
<dbReference type="EMBL" id="JARWAO010000003">
    <property type="protein sequence ID" value="MDR5895755.1"/>
    <property type="molecule type" value="Genomic_DNA"/>
</dbReference>
<accession>A0ABU1GUP1</accession>
<organism evidence="1 2">
    <name type="scientific">Larsenimonas suaedae</name>
    <dbReference type="NCBI Taxonomy" id="1851019"/>
    <lineage>
        <taxon>Bacteria</taxon>
        <taxon>Pseudomonadati</taxon>
        <taxon>Pseudomonadota</taxon>
        <taxon>Gammaproteobacteria</taxon>
        <taxon>Oceanospirillales</taxon>
        <taxon>Halomonadaceae</taxon>
        <taxon>Larsenimonas</taxon>
    </lineage>
</organism>
<reference evidence="1 2" key="1">
    <citation type="submission" date="2023-04" db="EMBL/GenBank/DDBJ databases">
        <title>A long-awaited taxogenomic arrangement of the family Halomonadaceae.</title>
        <authorList>
            <person name="De La Haba R."/>
            <person name="Chuvochina M."/>
            <person name="Wittouck S."/>
            <person name="Arahal D.R."/>
            <person name="Sanchez-Porro C."/>
            <person name="Hugenholtz P."/>
            <person name="Ventosa A."/>
        </authorList>
    </citation>
    <scope>NUCLEOTIDE SEQUENCE [LARGE SCALE GENOMIC DNA]</scope>
    <source>
        <strain evidence="1 2">DSM 22428</strain>
    </source>
</reference>